<dbReference type="InterPro" id="IPR037196">
    <property type="entry name" value="HSP90_C"/>
</dbReference>
<evidence type="ECO:0000256" key="3">
    <source>
        <dbReference type="ARBA" id="ARBA00022840"/>
    </source>
</evidence>
<dbReference type="Gene3D" id="3.40.50.11260">
    <property type="match status" value="1"/>
</dbReference>
<comment type="subunit">
    <text evidence="5">Homodimer.</text>
</comment>
<dbReference type="Gene3D" id="3.30.565.10">
    <property type="entry name" value="Histidine kinase-like ATPase, C-terminal domain"/>
    <property type="match status" value="1"/>
</dbReference>
<keyword evidence="5" id="KW-0963">Cytoplasm</keyword>
<dbReference type="InterPro" id="IPR020568">
    <property type="entry name" value="Ribosomal_Su5_D2-typ_SF"/>
</dbReference>
<evidence type="ECO:0000259" key="6">
    <source>
        <dbReference type="SMART" id="SM00387"/>
    </source>
</evidence>
<keyword evidence="3 5" id="KW-0067">ATP-binding</keyword>
<dbReference type="SUPFAM" id="SSF54211">
    <property type="entry name" value="Ribosomal protein S5 domain 2-like"/>
    <property type="match status" value="1"/>
</dbReference>
<dbReference type="PRINTS" id="PR00775">
    <property type="entry name" value="HEATSHOCK90"/>
</dbReference>
<dbReference type="InterPro" id="IPR003594">
    <property type="entry name" value="HATPase_dom"/>
</dbReference>
<gene>
    <name evidence="5 7" type="primary">htpG</name>
    <name evidence="7" type="ORF">NE695_06060</name>
</gene>
<comment type="function">
    <text evidence="5">Molecular chaperone. Has ATPase activity.</text>
</comment>
<keyword evidence="8" id="KW-1185">Reference proteome</keyword>
<dbReference type="NCBIfam" id="NF003555">
    <property type="entry name" value="PRK05218.1"/>
    <property type="match status" value="1"/>
</dbReference>
<evidence type="ECO:0000256" key="2">
    <source>
        <dbReference type="ARBA" id="ARBA00022741"/>
    </source>
</evidence>
<dbReference type="PANTHER" id="PTHR11528">
    <property type="entry name" value="HEAT SHOCK PROTEIN 90 FAMILY MEMBER"/>
    <property type="match status" value="1"/>
</dbReference>
<evidence type="ECO:0000313" key="7">
    <source>
        <dbReference type="EMBL" id="MCQ4839481.1"/>
    </source>
</evidence>
<dbReference type="Gene3D" id="1.20.120.790">
    <property type="entry name" value="Heat shock protein 90, C-terminal domain"/>
    <property type="match status" value="1"/>
</dbReference>
<accession>A0ABT1RXS1</accession>
<organism evidence="7 8">
    <name type="scientific">Neglectibacter timonensis</name>
    <dbReference type="NCBI Taxonomy" id="1776382"/>
    <lineage>
        <taxon>Bacteria</taxon>
        <taxon>Bacillati</taxon>
        <taxon>Bacillota</taxon>
        <taxon>Clostridia</taxon>
        <taxon>Eubacteriales</taxon>
        <taxon>Oscillospiraceae</taxon>
        <taxon>Neglectibacter</taxon>
    </lineage>
</organism>
<dbReference type="Pfam" id="PF00183">
    <property type="entry name" value="HSP90"/>
    <property type="match status" value="1"/>
</dbReference>
<reference evidence="7 8" key="1">
    <citation type="submission" date="2022-06" db="EMBL/GenBank/DDBJ databases">
        <title>Isolation of gut microbiota from human fecal samples.</title>
        <authorList>
            <person name="Pamer E.G."/>
            <person name="Barat B."/>
            <person name="Waligurski E."/>
            <person name="Medina S."/>
            <person name="Paddock L."/>
            <person name="Mostad J."/>
        </authorList>
    </citation>
    <scope>NUCLEOTIDE SEQUENCE [LARGE SCALE GENOMIC DNA]</scope>
    <source>
        <strain evidence="7 8">DFI.9.73</strain>
    </source>
</reference>
<comment type="caution">
    <text evidence="5">Lacks conserved residue(s) required for the propagation of feature annotation.</text>
</comment>
<dbReference type="InterPro" id="IPR036890">
    <property type="entry name" value="HATPase_C_sf"/>
</dbReference>
<keyword evidence="5" id="KW-0346">Stress response</keyword>
<sequence length="630" mass="72637">MALKQFKAESKRLLDLMINSIYTHKEIFLRELISNASDAIDKLYYQTLEMGDTGLDRSDFAIEVAVDREARTLTITDNGIGMSKEELDNNLGVIAKSGSLQFKNEKEQKEDIDIIGQFGVGFYSAFMVADDVKVESRAYGSEESWCWESKGLDGYQISPSGKESRGTVITLHLKEDTEDEQYGEFLEQYRITSLVKKYSDYIRYPIRMELQKSRLKEGTGKDGKDPEYESYFEVETLNSMTPIWKKSRSEVSDEELNAFYKEKFYDWQDPVKVIRTSTEGAATYSALLFIPKTAPMDYYTREYEKGLQLYASGVMIMEKCADLLPDCFSFVKGLVDSQDLSLNISREMLQHDRQLKLIAGRLEKKIASELSVLLQNDREKYEEFFKSFGLQLKYGMYDNYGAKKEELKDLVLFYSSTEKKPVTLKEYVSRMKEDQKFIYYGCGETTERILQLPQADAIAEKGYEMLCLTDNVDEFALKILEKYEDKEFRNISSDDLQLQSEEEKKASEQLEEDNKELLTCMKESLEGKVKDVKISGRLKKHPVCISTDGMISTEMEKVLNAMPAQEKVKAQRVLELNAEHPVFEKLRSLYPHDKDRLKTYAELLYDQALLIEGIAIEDPVAFSQKLCEIM</sequence>
<dbReference type="SMART" id="SM00387">
    <property type="entry name" value="HATPase_c"/>
    <property type="match status" value="1"/>
</dbReference>
<evidence type="ECO:0000313" key="8">
    <source>
        <dbReference type="Proteomes" id="UP001524473"/>
    </source>
</evidence>
<feature type="domain" description="Histidine kinase/HSP90-like ATPase" evidence="6">
    <location>
        <begin position="24"/>
        <end position="177"/>
    </location>
</feature>
<comment type="similarity">
    <text evidence="1 5">Belongs to the heat shock protein 90 family.</text>
</comment>
<dbReference type="InterPro" id="IPR001404">
    <property type="entry name" value="Hsp90_fam"/>
</dbReference>
<dbReference type="InterPro" id="IPR020575">
    <property type="entry name" value="Hsp90_N"/>
</dbReference>
<protein>
    <recommendedName>
        <fullName evidence="5">Chaperone protein HtpG</fullName>
    </recommendedName>
    <alternativeName>
        <fullName evidence="5">Heat shock protein HtpG</fullName>
    </alternativeName>
    <alternativeName>
        <fullName evidence="5">High temperature protein G</fullName>
    </alternativeName>
</protein>
<evidence type="ECO:0000256" key="4">
    <source>
        <dbReference type="ARBA" id="ARBA00023186"/>
    </source>
</evidence>
<dbReference type="InterPro" id="IPR019805">
    <property type="entry name" value="Heat_shock_protein_90_CS"/>
</dbReference>
<dbReference type="PIRSF" id="PIRSF002583">
    <property type="entry name" value="Hsp90"/>
    <property type="match status" value="1"/>
</dbReference>
<dbReference type="Gene3D" id="3.30.230.80">
    <property type="match status" value="1"/>
</dbReference>
<dbReference type="SUPFAM" id="SSF110942">
    <property type="entry name" value="HSP90 C-terminal domain"/>
    <property type="match status" value="1"/>
</dbReference>
<dbReference type="Pfam" id="PF13589">
    <property type="entry name" value="HATPase_c_3"/>
    <property type="match status" value="1"/>
</dbReference>
<feature type="region of interest" description="A; substrate-binding" evidence="5">
    <location>
        <begin position="1"/>
        <end position="346"/>
    </location>
</feature>
<keyword evidence="4 5" id="KW-0143">Chaperone</keyword>
<dbReference type="PROSITE" id="PS00298">
    <property type="entry name" value="HSP90"/>
    <property type="match status" value="1"/>
</dbReference>
<evidence type="ECO:0000256" key="5">
    <source>
        <dbReference type="HAMAP-Rule" id="MF_00505"/>
    </source>
</evidence>
<evidence type="ECO:0000256" key="1">
    <source>
        <dbReference type="ARBA" id="ARBA00008239"/>
    </source>
</evidence>
<keyword evidence="2 5" id="KW-0547">Nucleotide-binding</keyword>
<comment type="caution">
    <text evidence="7">The sequence shown here is derived from an EMBL/GenBank/DDBJ whole genome shotgun (WGS) entry which is preliminary data.</text>
</comment>
<dbReference type="EMBL" id="JANFZH010000010">
    <property type="protein sequence ID" value="MCQ4839481.1"/>
    <property type="molecule type" value="Genomic_DNA"/>
</dbReference>
<comment type="subcellular location">
    <subcellularLocation>
        <location evidence="5">Cytoplasm</location>
    </subcellularLocation>
</comment>
<name>A0ABT1RXS1_9FIRM</name>
<dbReference type="RefSeq" id="WP_066864937.1">
    <property type="nucleotide sequence ID" value="NZ_CABKVV010000014.1"/>
</dbReference>
<proteinExistence type="inferred from homology"/>
<dbReference type="Proteomes" id="UP001524473">
    <property type="component" value="Unassembled WGS sequence"/>
</dbReference>
<dbReference type="HAMAP" id="MF_00505">
    <property type="entry name" value="HSP90"/>
    <property type="match status" value="1"/>
</dbReference>
<dbReference type="GeneID" id="90532752"/>
<feature type="region of interest" description="C" evidence="5">
    <location>
        <begin position="558"/>
        <end position="630"/>
    </location>
</feature>
<dbReference type="CDD" id="cd16927">
    <property type="entry name" value="HATPase_Hsp90-like"/>
    <property type="match status" value="1"/>
</dbReference>
<dbReference type="SUPFAM" id="SSF55874">
    <property type="entry name" value="ATPase domain of HSP90 chaperone/DNA topoisomerase II/histidine kinase"/>
    <property type="match status" value="1"/>
</dbReference>